<comment type="caution">
    <text evidence="5">The sequence shown here is derived from an EMBL/GenBank/DDBJ whole genome shotgun (WGS) entry which is preliminary data.</text>
</comment>
<comment type="similarity">
    <text evidence="1">Belongs to the helicase family. RecQ subfamily.</text>
</comment>
<dbReference type="GO" id="GO:0005524">
    <property type="term" value="F:ATP binding"/>
    <property type="evidence" value="ECO:0007669"/>
    <property type="project" value="InterPro"/>
</dbReference>
<dbReference type="InterPro" id="IPR027417">
    <property type="entry name" value="P-loop_NTPase"/>
</dbReference>
<keyword evidence="6" id="KW-1185">Reference proteome</keyword>
<evidence type="ECO:0000313" key="5">
    <source>
        <dbReference type="EMBL" id="EIE23153.1"/>
    </source>
</evidence>
<dbReference type="NCBIfam" id="TIGR00614">
    <property type="entry name" value="recQ_fam"/>
    <property type="match status" value="1"/>
</dbReference>
<evidence type="ECO:0000259" key="4">
    <source>
        <dbReference type="PROSITE" id="PS51192"/>
    </source>
</evidence>
<dbReference type="OrthoDB" id="10261556at2759"/>
<dbReference type="CDD" id="cd17920">
    <property type="entry name" value="DEXHc_RecQ"/>
    <property type="match status" value="1"/>
</dbReference>
<dbReference type="InterPro" id="IPR004589">
    <property type="entry name" value="DNA_helicase_ATP-dep_RecQ"/>
</dbReference>
<dbReference type="GO" id="GO:0043138">
    <property type="term" value="F:3'-5' DNA helicase activity"/>
    <property type="evidence" value="ECO:0007669"/>
    <property type="project" value="TreeGrafter"/>
</dbReference>
<keyword evidence="3" id="KW-0547">Nucleotide-binding</keyword>
<dbReference type="SMART" id="SM00487">
    <property type="entry name" value="DEXDc"/>
    <property type="match status" value="1"/>
</dbReference>
<dbReference type="AlphaFoldDB" id="I0YXN4"/>
<keyword evidence="2 5" id="KW-0378">Hydrolase</keyword>
<dbReference type="PANTHER" id="PTHR13710:SF155">
    <property type="entry name" value="ATP-DEPENDENT DNA HELICASE Q-LIKE 3"/>
    <property type="match status" value="1"/>
</dbReference>
<evidence type="ECO:0000256" key="2">
    <source>
        <dbReference type="ARBA" id="ARBA00022801"/>
    </source>
</evidence>
<dbReference type="Proteomes" id="UP000007264">
    <property type="component" value="Unassembled WGS sequence"/>
</dbReference>
<dbReference type="eggNOG" id="KOG0351">
    <property type="taxonomic scope" value="Eukaryota"/>
</dbReference>
<evidence type="ECO:0000313" key="6">
    <source>
        <dbReference type="Proteomes" id="UP000007264"/>
    </source>
</evidence>
<accession>I0YXN4</accession>
<feature type="domain" description="Helicase ATP-binding" evidence="4">
    <location>
        <begin position="46"/>
        <end position="220"/>
    </location>
</feature>
<proteinExistence type="inferred from homology"/>
<dbReference type="GO" id="GO:0005694">
    <property type="term" value="C:chromosome"/>
    <property type="evidence" value="ECO:0007669"/>
    <property type="project" value="TreeGrafter"/>
</dbReference>
<dbReference type="GO" id="GO:0000724">
    <property type="term" value="P:double-strand break repair via homologous recombination"/>
    <property type="evidence" value="ECO:0007669"/>
    <property type="project" value="TreeGrafter"/>
</dbReference>
<dbReference type="SUPFAM" id="SSF52540">
    <property type="entry name" value="P-loop containing nucleoside triphosphate hydrolases"/>
    <property type="match status" value="2"/>
</dbReference>
<reference evidence="5 6" key="1">
    <citation type="journal article" date="2012" name="Genome Biol.">
        <title>The genome of the polar eukaryotic microalga coccomyxa subellipsoidea reveals traits of cold adaptation.</title>
        <authorList>
            <person name="Blanc G."/>
            <person name="Agarkova I."/>
            <person name="Grimwood J."/>
            <person name="Kuo A."/>
            <person name="Brueggeman A."/>
            <person name="Dunigan D."/>
            <person name="Gurnon J."/>
            <person name="Ladunga I."/>
            <person name="Lindquist E."/>
            <person name="Lucas S."/>
            <person name="Pangilinan J."/>
            <person name="Proschold T."/>
            <person name="Salamov A."/>
            <person name="Schmutz J."/>
            <person name="Weeks D."/>
            <person name="Yamada T."/>
            <person name="Claverie J.M."/>
            <person name="Grigoriev I."/>
            <person name="Van Etten J."/>
            <person name="Lomsadze A."/>
            <person name="Borodovsky M."/>
        </authorList>
    </citation>
    <scope>NUCLEOTIDE SEQUENCE [LARGE SCALE GENOMIC DNA]</scope>
    <source>
        <strain evidence="5 6">C-169</strain>
    </source>
</reference>
<dbReference type="GeneID" id="17041313"/>
<protein>
    <submittedName>
        <fullName evidence="5">P-loop containing nucleoside triphosphate hydrolase protein</fullName>
    </submittedName>
</protein>
<dbReference type="GO" id="GO:0016787">
    <property type="term" value="F:hydrolase activity"/>
    <property type="evidence" value="ECO:0007669"/>
    <property type="project" value="UniProtKB-KW"/>
</dbReference>
<dbReference type="EMBL" id="AGSI01000008">
    <property type="protein sequence ID" value="EIE23153.1"/>
    <property type="molecule type" value="Genomic_DNA"/>
</dbReference>
<dbReference type="Gene3D" id="3.40.50.300">
    <property type="entry name" value="P-loop containing nucleotide triphosphate hydrolases"/>
    <property type="match status" value="2"/>
</dbReference>
<name>I0YXN4_COCSC</name>
<dbReference type="GO" id="GO:0009378">
    <property type="term" value="F:four-way junction helicase activity"/>
    <property type="evidence" value="ECO:0007669"/>
    <property type="project" value="TreeGrafter"/>
</dbReference>
<dbReference type="RefSeq" id="XP_005647697.1">
    <property type="nucleotide sequence ID" value="XM_005647640.1"/>
</dbReference>
<dbReference type="STRING" id="574566.I0YXN4"/>
<dbReference type="Pfam" id="PF00270">
    <property type="entry name" value="DEAD"/>
    <property type="match status" value="1"/>
</dbReference>
<gene>
    <name evidence="5" type="ORF">COCSUDRAFT_29140</name>
</gene>
<dbReference type="KEGG" id="csl:COCSUDRAFT_29140"/>
<dbReference type="GO" id="GO:0003676">
    <property type="term" value="F:nucleic acid binding"/>
    <property type="evidence" value="ECO:0007669"/>
    <property type="project" value="InterPro"/>
</dbReference>
<evidence type="ECO:0000256" key="3">
    <source>
        <dbReference type="ARBA" id="ARBA00022806"/>
    </source>
</evidence>
<dbReference type="InterPro" id="IPR014001">
    <property type="entry name" value="Helicase_ATP-bd"/>
</dbReference>
<sequence length="330" mass="36048">MIPECVVETEPLSYCTMLTSDAEERLLESLKDLGFNDFRGKQKEAITAALTGSDCLVLMPTGGGKSLCYALPAVITGKLAVVVSPLIALMQDQVSNFNKRGIKSDYFCSTRTEKERAAIIRGLQTANIALRLLFVTPETFSSEQLLEHMRGIYASGQLALVAIDEAHCISSWGHDFRPAYRRLSSIRRELPGVPIMALTATATKQVQDDIAQSVLRNPLRLITSFNRPNISYHVRYQLQGSSSAVSQIADIIEEMKGPAGAVPCCIVYTLKPAYHAGLRDAERTRVLEQWSSGQIPVVAATIAFGMGIDRACEPLLSSLYPRVSIVVVPA</sequence>
<dbReference type="GO" id="GO:0005737">
    <property type="term" value="C:cytoplasm"/>
    <property type="evidence" value="ECO:0007669"/>
    <property type="project" value="TreeGrafter"/>
</dbReference>
<dbReference type="FunFam" id="3.40.50.300:FF:001389">
    <property type="entry name" value="ATP-dependent DNA helicase RecQ"/>
    <property type="match status" value="1"/>
</dbReference>
<dbReference type="PROSITE" id="PS51192">
    <property type="entry name" value="HELICASE_ATP_BIND_1"/>
    <property type="match status" value="1"/>
</dbReference>
<keyword evidence="3" id="KW-0347">Helicase</keyword>
<dbReference type="PANTHER" id="PTHR13710">
    <property type="entry name" value="DNA HELICASE RECQ FAMILY MEMBER"/>
    <property type="match status" value="1"/>
</dbReference>
<evidence type="ECO:0000256" key="1">
    <source>
        <dbReference type="ARBA" id="ARBA00005446"/>
    </source>
</evidence>
<keyword evidence="3" id="KW-0067">ATP-binding</keyword>
<dbReference type="InterPro" id="IPR011545">
    <property type="entry name" value="DEAD/DEAH_box_helicase_dom"/>
</dbReference>
<organism evidence="5 6">
    <name type="scientific">Coccomyxa subellipsoidea (strain C-169)</name>
    <name type="common">Green microalga</name>
    <dbReference type="NCBI Taxonomy" id="574566"/>
    <lineage>
        <taxon>Eukaryota</taxon>
        <taxon>Viridiplantae</taxon>
        <taxon>Chlorophyta</taxon>
        <taxon>core chlorophytes</taxon>
        <taxon>Trebouxiophyceae</taxon>
        <taxon>Trebouxiophyceae incertae sedis</taxon>
        <taxon>Coccomyxaceae</taxon>
        <taxon>Coccomyxa</taxon>
        <taxon>Coccomyxa subellipsoidea</taxon>
    </lineage>
</organism>